<evidence type="ECO:0000256" key="2">
    <source>
        <dbReference type="SAM" id="SignalP"/>
    </source>
</evidence>
<dbReference type="Proteomes" id="UP000323597">
    <property type="component" value="Chromosome D07"/>
</dbReference>
<feature type="chain" id="PRO_5036367435" evidence="2">
    <location>
        <begin position="32"/>
        <end position="66"/>
    </location>
</feature>
<name>A0A5D2U2Y3_GOSMU</name>
<feature type="signal peptide" evidence="2">
    <location>
        <begin position="1"/>
        <end position="31"/>
    </location>
</feature>
<dbReference type="EMBL" id="CM017655">
    <property type="protein sequence ID" value="TYI71917.1"/>
    <property type="molecule type" value="Genomic_DNA"/>
</dbReference>
<dbReference type="Proteomes" id="UP000323597">
    <property type="component" value="Chromosome D06"/>
</dbReference>
<keyword evidence="7" id="KW-1185">Reference proteome</keyword>
<dbReference type="EMBL" id="CM017655">
    <property type="protein sequence ID" value="TYI71916.1"/>
    <property type="molecule type" value="Genomic_DNA"/>
</dbReference>
<keyword evidence="2" id="KW-0732">Signal</keyword>
<sequence>MFQSRVQKILFLPFATALLLLLLCLVLQVVSDAWGVATKAEGHGGRHGGMESWRCGSRHGGDQRWC</sequence>
<proteinExistence type="predicted"/>
<accession>A0A5D2U2Y3</accession>
<evidence type="ECO:0000313" key="3">
    <source>
        <dbReference type="EMBL" id="TYI71916.1"/>
    </source>
</evidence>
<gene>
    <name evidence="6" type="ORF">E1A91_D01G071800v1</name>
    <name evidence="5" type="ORF">E1A91_D06G005600v1</name>
    <name evidence="3" type="ORF">E1A91_D07G023200v1</name>
    <name evidence="4" type="ORF">E1A91_D07G023300v1</name>
</gene>
<dbReference type="EMBL" id="CM017654">
    <property type="protein sequence ID" value="TYI75453.1"/>
    <property type="molecule type" value="Genomic_DNA"/>
</dbReference>
<evidence type="ECO:0000313" key="7">
    <source>
        <dbReference type="Proteomes" id="UP000323597"/>
    </source>
</evidence>
<evidence type="ECO:0000313" key="4">
    <source>
        <dbReference type="EMBL" id="TYI71917.1"/>
    </source>
</evidence>
<protein>
    <submittedName>
        <fullName evidence="4">Uncharacterized protein</fullName>
    </submittedName>
</protein>
<evidence type="ECO:0000256" key="1">
    <source>
        <dbReference type="SAM" id="MobiDB-lite"/>
    </source>
</evidence>
<dbReference type="AlphaFoldDB" id="A0A5D2U2Y3"/>
<reference evidence="4 7" key="1">
    <citation type="submission" date="2019-07" db="EMBL/GenBank/DDBJ databases">
        <title>WGS assembly of Gossypium mustelinum.</title>
        <authorList>
            <person name="Chen Z.J."/>
            <person name="Sreedasyam A."/>
            <person name="Ando A."/>
            <person name="Song Q."/>
            <person name="De L."/>
            <person name="Hulse-Kemp A."/>
            <person name="Ding M."/>
            <person name="Ye W."/>
            <person name="Kirkbride R."/>
            <person name="Jenkins J."/>
            <person name="Plott C."/>
            <person name="Lovell J."/>
            <person name="Lin Y.-M."/>
            <person name="Vaughn R."/>
            <person name="Liu B."/>
            <person name="Li W."/>
            <person name="Simpson S."/>
            <person name="Scheffler B."/>
            <person name="Saski C."/>
            <person name="Grover C."/>
            <person name="Hu G."/>
            <person name="Conover J."/>
            <person name="Carlson J."/>
            <person name="Shu S."/>
            <person name="Boston L."/>
            <person name="Williams M."/>
            <person name="Peterson D."/>
            <person name="Mcgee K."/>
            <person name="Jones D."/>
            <person name="Wendel J."/>
            <person name="Stelly D."/>
            <person name="Grimwood J."/>
            <person name="Schmutz J."/>
        </authorList>
    </citation>
    <scope>NUCLEOTIDE SEQUENCE [LARGE SCALE GENOMIC DNA]</scope>
    <source>
        <strain evidence="4">1408120.09</strain>
    </source>
</reference>
<dbReference type="EMBL" id="CM017649">
    <property type="protein sequence ID" value="TYI96423.1"/>
    <property type="molecule type" value="Genomic_DNA"/>
</dbReference>
<organism evidence="4 7">
    <name type="scientific">Gossypium mustelinum</name>
    <name type="common">Cotton</name>
    <name type="synonym">Gossypium caicoense</name>
    <dbReference type="NCBI Taxonomy" id="34275"/>
    <lineage>
        <taxon>Eukaryota</taxon>
        <taxon>Viridiplantae</taxon>
        <taxon>Streptophyta</taxon>
        <taxon>Embryophyta</taxon>
        <taxon>Tracheophyta</taxon>
        <taxon>Spermatophyta</taxon>
        <taxon>Magnoliopsida</taxon>
        <taxon>eudicotyledons</taxon>
        <taxon>Gunneridae</taxon>
        <taxon>Pentapetalae</taxon>
        <taxon>rosids</taxon>
        <taxon>malvids</taxon>
        <taxon>Malvales</taxon>
        <taxon>Malvaceae</taxon>
        <taxon>Malvoideae</taxon>
        <taxon>Gossypium</taxon>
    </lineage>
</organism>
<dbReference type="Proteomes" id="UP000323597">
    <property type="component" value="Chromosome D01"/>
</dbReference>
<feature type="region of interest" description="Disordered" evidence="1">
    <location>
        <begin position="41"/>
        <end position="66"/>
    </location>
</feature>
<evidence type="ECO:0000313" key="5">
    <source>
        <dbReference type="EMBL" id="TYI75453.1"/>
    </source>
</evidence>
<evidence type="ECO:0000313" key="6">
    <source>
        <dbReference type="EMBL" id="TYI96423.1"/>
    </source>
</evidence>